<feature type="region of interest" description="Disordered" evidence="1">
    <location>
        <begin position="531"/>
        <end position="601"/>
    </location>
</feature>
<feature type="compositionally biased region" description="Polar residues" evidence="1">
    <location>
        <begin position="271"/>
        <end position="294"/>
    </location>
</feature>
<feature type="compositionally biased region" description="Polar residues" evidence="1">
    <location>
        <begin position="370"/>
        <end position="395"/>
    </location>
</feature>
<feature type="region of interest" description="Disordered" evidence="1">
    <location>
        <begin position="258"/>
        <end position="342"/>
    </location>
</feature>
<sequence>MVGVGEKVKEAVTGHHNNTANKNDSLACEDRGAQHHTGHAHHDPEAETKKATSAAGNYPYWGNLERDGQGHRSEGLGSGSRDTQHSHGKTAGGIGAGALATGAGASGAGHLASREGRQQEPLYASTRDAQTTRDHPGGSTTSGQTYPTTDNTNHLRGHEGALAGAGAGAGVAGAGYLASRDRDDRRDERNQATSSVPGTHTSGTTATSSSRHHDPEKDARHATSAAGNYPNTSDHDSRREKEYLGAGAGAAGLAGAGYLASKDRNDEHHSSNAPGSNQRNVAFSGNTAPGTQTGPGLHSSGQHHHDPEIDAQKATSAAGNYPHWGEKGGEHNSNREGGNLGVGAAGLAGAAGAGYVGHNKLNERKDAHQSYPSRDTTTGGSAVPSSFDQLETTSRGADPYGAGSSSTGHHHDSHRRGEEGLAGAAGLGAAGYAANEGHRHNHGDDTTRGESGLYSEGYNSNELTPAQLAAQRAWEKENPGISGAFPDSGENNLRSDNTLGSGNNNLSSGNNLRSDAEYAAAGTAAGAGAAGLASKQHGHGKDYEDTTTTTTSTTTTTPRTRDHRGSDTADHDPNSQIGVGRSSGAESRRDEAGKSGEQPKVVHKCVKCGHGNDISHYAPLFRKDATARVVK</sequence>
<feature type="compositionally biased region" description="Basic and acidic residues" evidence="1">
    <location>
        <begin position="233"/>
        <end position="243"/>
    </location>
</feature>
<dbReference type="OrthoDB" id="2590867at2759"/>
<keyword evidence="3" id="KW-1185">Reference proteome</keyword>
<name>A0A423W704_9PEZI</name>
<protein>
    <submittedName>
        <fullName evidence="2">Uncharacterized protein</fullName>
    </submittedName>
</protein>
<feature type="compositionally biased region" description="Basic and acidic residues" evidence="1">
    <location>
        <begin position="211"/>
        <end position="221"/>
    </location>
</feature>
<accession>A0A423W704</accession>
<feature type="region of interest" description="Disordered" evidence="1">
    <location>
        <begin position="434"/>
        <end position="459"/>
    </location>
</feature>
<proteinExistence type="predicted"/>
<feature type="compositionally biased region" description="Basic and acidic residues" evidence="1">
    <location>
        <begin position="436"/>
        <end position="448"/>
    </location>
</feature>
<feature type="compositionally biased region" description="Polar residues" evidence="1">
    <location>
        <begin position="138"/>
        <end position="154"/>
    </location>
</feature>
<evidence type="ECO:0000256" key="1">
    <source>
        <dbReference type="SAM" id="MobiDB-lite"/>
    </source>
</evidence>
<feature type="region of interest" description="Disordered" evidence="1">
    <location>
        <begin position="1"/>
        <end position="246"/>
    </location>
</feature>
<feature type="compositionally biased region" description="Low complexity" evidence="1">
    <location>
        <begin position="97"/>
        <end position="111"/>
    </location>
</feature>
<evidence type="ECO:0000313" key="3">
    <source>
        <dbReference type="Proteomes" id="UP000283895"/>
    </source>
</evidence>
<evidence type="ECO:0000313" key="2">
    <source>
        <dbReference type="EMBL" id="ROV99128.1"/>
    </source>
</evidence>
<feature type="compositionally biased region" description="Basic and acidic residues" evidence="1">
    <location>
        <begin position="40"/>
        <end position="50"/>
    </location>
</feature>
<comment type="caution">
    <text evidence="2">The sequence shown here is derived from an EMBL/GenBank/DDBJ whole genome shotgun (WGS) entry which is preliminary data.</text>
</comment>
<feature type="compositionally biased region" description="Gly residues" evidence="1">
    <location>
        <begin position="163"/>
        <end position="173"/>
    </location>
</feature>
<feature type="compositionally biased region" description="Basic and acidic residues" evidence="1">
    <location>
        <begin position="559"/>
        <end position="573"/>
    </location>
</feature>
<dbReference type="EMBL" id="LKEA01000024">
    <property type="protein sequence ID" value="ROV99128.1"/>
    <property type="molecule type" value="Genomic_DNA"/>
</dbReference>
<feature type="compositionally biased region" description="Basic and acidic residues" evidence="1">
    <location>
        <begin position="324"/>
        <end position="334"/>
    </location>
</feature>
<feature type="compositionally biased region" description="Polar residues" evidence="1">
    <location>
        <begin position="489"/>
        <end position="498"/>
    </location>
</feature>
<organism evidence="2 3">
    <name type="scientific">Cytospora schulzeri</name>
    <dbReference type="NCBI Taxonomy" id="448051"/>
    <lineage>
        <taxon>Eukaryota</taxon>
        <taxon>Fungi</taxon>
        <taxon>Dikarya</taxon>
        <taxon>Ascomycota</taxon>
        <taxon>Pezizomycotina</taxon>
        <taxon>Sordariomycetes</taxon>
        <taxon>Sordariomycetidae</taxon>
        <taxon>Diaporthales</taxon>
        <taxon>Cytosporaceae</taxon>
        <taxon>Cytospora</taxon>
    </lineage>
</organism>
<reference evidence="2 3" key="1">
    <citation type="submission" date="2015-09" db="EMBL/GenBank/DDBJ databases">
        <title>Host preference determinants of Valsa canker pathogens revealed by comparative genomics.</title>
        <authorList>
            <person name="Yin Z."/>
            <person name="Huang L."/>
        </authorList>
    </citation>
    <scope>NUCLEOTIDE SEQUENCE [LARGE SCALE GENOMIC DNA]</scope>
    <source>
        <strain evidence="2 3">03-1</strain>
    </source>
</reference>
<feature type="compositionally biased region" description="Polar residues" evidence="1">
    <location>
        <begin position="15"/>
        <end position="24"/>
    </location>
</feature>
<feature type="compositionally biased region" description="Low complexity" evidence="1">
    <location>
        <begin position="546"/>
        <end position="557"/>
    </location>
</feature>
<dbReference type="AlphaFoldDB" id="A0A423W704"/>
<gene>
    <name evidence="2" type="ORF">VMCG_06575</name>
</gene>
<feature type="compositionally biased region" description="Basic and acidic residues" evidence="1">
    <location>
        <begin position="1"/>
        <end position="13"/>
    </location>
</feature>
<feature type="compositionally biased region" description="Basic and acidic residues" evidence="1">
    <location>
        <begin position="64"/>
        <end position="74"/>
    </location>
</feature>
<dbReference type="Proteomes" id="UP000283895">
    <property type="component" value="Unassembled WGS sequence"/>
</dbReference>
<feature type="region of interest" description="Disordered" evidence="1">
    <location>
        <begin position="471"/>
        <end position="510"/>
    </location>
</feature>
<feature type="compositionally biased region" description="Low complexity" evidence="1">
    <location>
        <begin position="499"/>
        <end position="510"/>
    </location>
</feature>
<feature type="compositionally biased region" description="Basic and acidic residues" evidence="1">
    <location>
        <begin position="179"/>
        <end position="190"/>
    </location>
</feature>
<feature type="region of interest" description="Disordered" evidence="1">
    <location>
        <begin position="366"/>
        <end position="418"/>
    </location>
</feature>
<feature type="compositionally biased region" description="Basic and acidic residues" evidence="1">
    <location>
        <begin position="261"/>
        <end position="270"/>
    </location>
</feature>
<feature type="compositionally biased region" description="Low complexity" evidence="1">
    <location>
        <begin position="199"/>
        <end position="209"/>
    </location>
</feature>